<evidence type="ECO:0000313" key="2">
    <source>
        <dbReference type="Proteomes" id="UP000199611"/>
    </source>
</evidence>
<name>A0A1I4W6M5_9BACT</name>
<proteinExistence type="predicted"/>
<gene>
    <name evidence="1" type="ORF">SAMN05660836_02641</name>
</gene>
<accession>A0A1I4W6M5</accession>
<dbReference type="Gene3D" id="3.10.50.40">
    <property type="match status" value="1"/>
</dbReference>
<organism evidence="1 2">
    <name type="scientific">Thermodesulforhabdus norvegica</name>
    <dbReference type="NCBI Taxonomy" id="39841"/>
    <lineage>
        <taxon>Bacteria</taxon>
        <taxon>Pseudomonadati</taxon>
        <taxon>Thermodesulfobacteriota</taxon>
        <taxon>Syntrophobacteria</taxon>
        <taxon>Syntrophobacterales</taxon>
        <taxon>Thermodesulforhabdaceae</taxon>
        <taxon>Thermodesulforhabdus</taxon>
    </lineage>
</organism>
<dbReference type="OrthoDB" id="9808891at2"/>
<dbReference type="EMBL" id="FOUU01000014">
    <property type="protein sequence ID" value="SFN09344.1"/>
    <property type="molecule type" value="Genomic_DNA"/>
</dbReference>
<dbReference type="STRING" id="39841.SAMN05660836_02641"/>
<protein>
    <submittedName>
        <fullName evidence="1">Uncharacterized protein</fullName>
    </submittedName>
</protein>
<dbReference type="RefSeq" id="WP_093396462.1">
    <property type="nucleotide sequence ID" value="NZ_FOUU01000014.1"/>
</dbReference>
<evidence type="ECO:0000313" key="1">
    <source>
        <dbReference type="EMBL" id="SFN09344.1"/>
    </source>
</evidence>
<reference evidence="1 2" key="1">
    <citation type="submission" date="2016-10" db="EMBL/GenBank/DDBJ databases">
        <authorList>
            <person name="de Groot N.N."/>
        </authorList>
    </citation>
    <scope>NUCLEOTIDE SEQUENCE [LARGE SCALE GENOMIC DNA]</scope>
    <source>
        <strain evidence="1 2">DSM 9990</strain>
    </source>
</reference>
<dbReference type="GO" id="GO:0003755">
    <property type="term" value="F:peptidyl-prolyl cis-trans isomerase activity"/>
    <property type="evidence" value="ECO:0007669"/>
    <property type="project" value="InterPro"/>
</dbReference>
<keyword evidence="2" id="KW-1185">Reference proteome</keyword>
<dbReference type="InterPro" id="IPR046357">
    <property type="entry name" value="PPIase_dom_sf"/>
</dbReference>
<dbReference type="Proteomes" id="UP000199611">
    <property type="component" value="Unassembled WGS sequence"/>
</dbReference>
<dbReference type="AlphaFoldDB" id="A0A1I4W6M5"/>
<sequence>MEVKANTIVAFRYRFFDRKGRPLHRGRWFYGKGMIEGDDIPEFLSEHLIGKRRGDTITIPVEDRIFEGGELKEELVPRDFLPDRPVSPGDTVSVIDDKGSSWLMKIIDVLPDHVIAVPLAGNPQKAAFIEVTVEEVRWATPEEFINRRASRMEKYHG</sequence>